<dbReference type="KEGG" id="mmas:MYMAC_000463"/>
<dbReference type="AlphaFoldDB" id="A0A250JMN1"/>
<gene>
    <name evidence="2" type="ORF">MYMAC_000463</name>
</gene>
<organism evidence="2 3">
    <name type="scientific">Corallococcus macrosporus DSM 14697</name>
    <dbReference type="NCBI Taxonomy" id="1189310"/>
    <lineage>
        <taxon>Bacteria</taxon>
        <taxon>Pseudomonadati</taxon>
        <taxon>Myxococcota</taxon>
        <taxon>Myxococcia</taxon>
        <taxon>Myxococcales</taxon>
        <taxon>Cystobacterineae</taxon>
        <taxon>Myxococcaceae</taxon>
        <taxon>Corallococcus</taxon>
    </lineage>
</organism>
<protein>
    <recommendedName>
        <fullName evidence="4">Peptidase M43 pregnancy-associated plasma-A domain-containing protein</fullName>
    </recommendedName>
</protein>
<dbReference type="OrthoDB" id="5495116at2"/>
<keyword evidence="3" id="KW-1185">Reference proteome</keyword>
<feature type="signal peptide" evidence="1">
    <location>
        <begin position="1"/>
        <end position="22"/>
    </location>
</feature>
<dbReference type="PROSITE" id="PS51257">
    <property type="entry name" value="PROKAR_LIPOPROTEIN"/>
    <property type="match status" value="1"/>
</dbReference>
<evidence type="ECO:0000313" key="3">
    <source>
        <dbReference type="Proteomes" id="UP000217343"/>
    </source>
</evidence>
<feature type="chain" id="PRO_5012151354" description="Peptidase M43 pregnancy-associated plasma-A domain-containing protein" evidence="1">
    <location>
        <begin position="23"/>
        <end position="375"/>
    </location>
</feature>
<keyword evidence="1" id="KW-0732">Signal</keyword>
<reference evidence="2 3" key="1">
    <citation type="submission" date="2017-06" db="EMBL/GenBank/DDBJ databases">
        <title>Sequencing and comparative analysis of myxobacterial genomes.</title>
        <authorList>
            <person name="Rupp O."/>
            <person name="Goesmann A."/>
            <person name="Sogaard-Andersen L."/>
        </authorList>
    </citation>
    <scope>NUCLEOTIDE SEQUENCE [LARGE SCALE GENOMIC DNA]</scope>
    <source>
        <strain evidence="2 3">DSM 14697</strain>
    </source>
</reference>
<sequence length="375" mass="39977">MTPSRTRAFATCLAFVSLLACAGGDTPPRAPPDGGAPWLTAEPVAFGADGLTPALSIPPFAGESVALWARSEPGTCFAVASLEDAQGRAWVRQREAGPYCTGCEVRTSIAQEEALFVLPSGEGFASHEGFTVRFGLMACETLTPLRTGGAPRLQLAWLPRERIPERGRLSLRFLVSRHSMLQGHPERQRELLERLNDELAEAGLEVTLDAVAELPDAAEETRFWTTELAGLSALRDGAPPALDMTVDVVFAGCLLYDDPFFGPPVPVEGFTPRVGGGAGPASAVFMPGLRCDAFGGGGPAPWPLNAYAKVLAHELGHFLGIYHSVETDGTADLLSDTGELNIMNAHPSRAAARGWSPAQRRQLLSHPWVRPAPRP</sequence>
<proteinExistence type="predicted"/>
<dbReference type="Proteomes" id="UP000217343">
    <property type="component" value="Chromosome"/>
</dbReference>
<name>A0A250JMN1_9BACT</name>
<dbReference type="SUPFAM" id="SSF55486">
    <property type="entry name" value="Metalloproteases ('zincins'), catalytic domain"/>
    <property type="match status" value="1"/>
</dbReference>
<dbReference type="RefSeq" id="WP_095956869.1">
    <property type="nucleotide sequence ID" value="NZ_CP022203.1"/>
</dbReference>
<accession>A0A250JMN1</accession>
<evidence type="ECO:0000256" key="1">
    <source>
        <dbReference type="SAM" id="SignalP"/>
    </source>
</evidence>
<evidence type="ECO:0000313" key="2">
    <source>
        <dbReference type="EMBL" id="ATB44880.1"/>
    </source>
</evidence>
<dbReference type="EMBL" id="CP022203">
    <property type="protein sequence ID" value="ATB44880.1"/>
    <property type="molecule type" value="Genomic_DNA"/>
</dbReference>
<evidence type="ECO:0008006" key="4">
    <source>
        <dbReference type="Google" id="ProtNLM"/>
    </source>
</evidence>